<reference evidence="9 10" key="1">
    <citation type="submission" date="2023-06" db="EMBL/GenBank/DDBJ databases">
        <title>Pelomonas sp. PFR6 16S ribosomal RNA gene Genome sequencing and assembly.</title>
        <authorList>
            <person name="Woo H."/>
        </authorList>
    </citation>
    <scope>NUCLEOTIDE SEQUENCE [LARGE SCALE GENOMIC DNA]</scope>
    <source>
        <strain evidence="9 10">PFR6</strain>
    </source>
</reference>
<evidence type="ECO:0000256" key="3">
    <source>
        <dbReference type="ARBA" id="ARBA00023027"/>
    </source>
</evidence>
<dbReference type="CDD" id="cd07133">
    <property type="entry name" value="ALDH_CALDH_CalB"/>
    <property type="match status" value="1"/>
</dbReference>
<dbReference type="InterPro" id="IPR016161">
    <property type="entry name" value="Ald_DH/histidinol_DH"/>
</dbReference>
<evidence type="ECO:0000256" key="6">
    <source>
        <dbReference type="RuleBase" id="RU003345"/>
    </source>
</evidence>
<evidence type="ECO:0000259" key="8">
    <source>
        <dbReference type="Pfam" id="PF00171"/>
    </source>
</evidence>
<dbReference type="PANTHER" id="PTHR43570">
    <property type="entry name" value="ALDEHYDE DEHYDROGENASE"/>
    <property type="match status" value="1"/>
</dbReference>
<organism evidence="9 10">
    <name type="scientific">Roseateles violae</name>
    <dbReference type="NCBI Taxonomy" id="3058042"/>
    <lineage>
        <taxon>Bacteria</taxon>
        <taxon>Pseudomonadati</taxon>
        <taxon>Pseudomonadota</taxon>
        <taxon>Betaproteobacteria</taxon>
        <taxon>Burkholderiales</taxon>
        <taxon>Sphaerotilaceae</taxon>
        <taxon>Roseateles</taxon>
    </lineage>
</organism>
<evidence type="ECO:0000256" key="4">
    <source>
        <dbReference type="PIRNR" id="PIRNR036492"/>
    </source>
</evidence>
<accession>A0ABT8DTQ8</accession>
<dbReference type="EMBL" id="JAUHHC010000001">
    <property type="protein sequence ID" value="MDN3919709.1"/>
    <property type="molecule type" value="Genomic_DNA"/>
</dbReference>
<dbReference type="InterPro" id="IPR015590">
    <property type="entry name" value="Aldehyde_DH_dom"/>
</dbReference>
<dbReference type="PANTHER" id="PTHR43570:SF20">
    <property type="entry name" value="ALDEHYDE DEHYDROGENASE ALDX-RELATED"/>
    <property type="match status" value="1"/>
</dbReference>
<keyword evidence="3" id="KW-0520">NAD</keyword>
<dbReference type="Proteomes" id="UP001228044">
    <property type="component" value="Unassembled WGS sequence"/>
</dbReference>
<dbReference type="RefSeq" id="WP_290358003.1">
    <property type="nucleotide sequence ID" value="NZ_JAUHHC010000001.1"/>
</dbReference>
<dbReference type="InterPro" id="IPR016162">
    <property type="entry name" value="Ald_DH_N"/>
</dbReference>
<feature type="coiled-coil region" evidence="7">
    <location>
        <begin position="33"/>
        <end position="60"/>
    </location>
</feature>
<dbReference type="SUPFAM" id="SSF53720">
    <property type="entry name" value="ALDH-like"/>
    <property type="match status" value="1"/>
</dbReference>
<gene>
    <name evidence="9" type="ORF">QWJ38_05355</name>
</gene>
<feature type="active site" evidence="5">
    <location>
        <position position="221"/>
    </location>
</feature>
<name>A0ABT8DTQ8_9BURK</name>
<evidence type="ECO:0000256" key="5">
    <source>
        <dbReference type="PROSITE-ProRule" id="PRU10007"/>
    </source>
</evidence>
<keyword evidence="7" id="KW-0175">Coiled coil</keyword>
<proteinExistence type="inferred from homology"/>
<dbReference type="Pfam" id="PF00171">
    <property type="entry name" value="Aldedh"/>
    <property type="match status" value="1"/>
</dbReference>
<dbReference type="Gene3D" id="3.40.605.10">
    <property type="entry name" value="Aldehyde Dehydrogenase, Chain A, domain 1"/>
    <property type="match status" value="1"/>
</dbReference>
<keyword evidence="10" id="KW-1185">Reference proteome</keyword>
<dbReference type="InterPro" id="IPR012394">
    <property type="entry name" value="Aldehyde_DH_NAD(P)"/>
</dbReference>
<evidence type="ECO:0000313" key="9">
    <source>
        <dbReference type="EMBL" id="MDN3919709.1"/>
    </source>
</evidence>
<feature type="domain" description="Aldehyde dehydrogenase" evidence="8">
    <location>
        <begin position="10"/>
        <end position="443"/>
    </location>
</feature>
<evidence type="ECO:0000256" key="2">
    <source>
        <dbReference type="ARBA" id="ARBA00023002"/>
    </source>
</evidence>
<keyword evidence="2 4" id="KW-0560">Oxidoreductase</keyword>
<dbReference type="PROSITE" id="PS00687">
    <property type="entry name" value="ALDEHYDE_DEHYDR_GLU"/>
    <property type="match status" value="1"/>
</dbReference>
<evidence type="ECO:0000256" key="7">
    <source>
        <dbReference type="SAM" id="Coils"/>
    </source>
</evidence>
<evidence type="ECO:0000313" key="10">
    <source>
        <dbReference type="Proteomes" id="UP001228044"/>
    </source>
</evidence>
<dbReference type="GO" id="GO:0050269">
    <property type="term" value="F:coniferyl-aldehyde dehydrogenase [NAD(P)+] activity"/>
    <property type="evidence" value="ECO:0007669"/>
    <property type="project" value="UniProtKB-EC"/>
</dbReference>
<dbReference type="Gene3D" id="3.40.309.10">
    <property type="entry name" value="Aldehyde Dehydrogenase, Chain A, domain 2"/>
    <property type="match status" value="1"/>
</dbReference>
<protein>
    <recommendedName>
        <fullName evidence="4">Aldehyde dehydrogenase</fullName>
    </recommendedName>
</protein>
<comment type="similarity">
    <text evidence="1 4 6">Belongs to the aldehyde dehydrogenase family.</text>
</comment>
<comment type="caution">
    <text evidence="9">The sequence shown here is derived from an EMBL/GenBank/DDBJ whole genome shotgun (WGS) entry which is preliminary data.</text>
</comment>
<dbReference type="InterPro" id="IPR016163">
    <property type="entry name" value="Ald_DH_C"/>
</dbReference>
<dbReference type="InterPro" id="IPR029510">
    <property type="entry name" value="Ald_DH_CS_GLU"/>
</dbReference>
<sequence length="481" mass="52680">MSGRSPAADAAARVADVFADQQQAFDAHPFPPAEERLAQLRALKRQLSRYQDLLAGAMGRDFGGRSPSESMMLDVLPTTLAINHAIAHLRRWMRPSRRATELLFLSNRLRVHYQPKGVVGVIATWNFPVYLSLGPLAAALAAGNRVMLKMPEQTPATNAVLKRLLAEVFDERQVALIGGELEDPNVFSSLPFNHIVFTGSPAVGRIVMRQAAQHLTPVTLELGGKSPAVVMRGYPLREAALRIAHGKGTNCGQICVAPDYALLPREQLAAFAAELKTAFARLYGPRAEQSADYTSIASQRQAARIAALLDDARAKGAEIMPCGEVSDPRRLPLHLVSGCTPEMALMREEIFGPILPVLPYDTLDEAIAFIRARPRPLALYCFGHDAAAREELLRRTHSGGVTINDWGWHAVNHDAPFGGVGNSGIGSYHGVEGFRELSHARTVFKRHRWFPIDLFYPPYGGLVQRLALKFFIGRGDAALKP</sequence>
<evidence type="ECO:0000256" key="1">
    <source>
        <dbReference type="ARBA" id="ARBA00009986"/>
    </source>
</evidence>
<dbReference type="PIRSF" id="PIRSF036492">
    <property type="entry name" value="ALDH"/>
    <property type="match status" value="1"/>
</dbReference>